<protein>
    <recommendedName>
        <fullName evidence="3">Ig-like domain-containing protein</fullName>
    </recommendedName>
</protein>
<evidence type="ECO:0008006" key="3">
    <source>
        <dbReference type="Google" id="ProtNLM"/>
    </source>
</evidence>
<dbReference type="Proteomes" id="UP000243686">
    <property type="component" value="Unassembled WGS sequence"/>
</dbReference>
<dbReference type="SUPFAM" id="SSF50998">
    <property type="entry name" value="Quinoprotein alcohol dehydrogenase-like"/>
    <property type="match status" value="1"/>
</dbReference>
<gene>
    <name evidence="1" type="ORF">X801_07036</name>
</gene>
<evidence type="ECO:0000313" key="1">
    <source>
        <dbReference type="EMBL" id="OON17132.1"/>
    </source>
</evidence>
<dbReference type="InterPro" id="IPR011047">
    <property type="entry name" value="Quinoprotein_ADH-like_sf"/>
</dbReference>
<keyword evidence="2" id="KW-1185">Reference proteome</keyword>
<dbReference type="AlphaFoldDB" id="A0A1S8WRM8"/>
<sequence length="187" mass="19613">PSISFDPPDGKLYVGSKDVITCVLTGTQTPQGTFTLTAKPDDKLLLSLDNTHAQIKPPAGSDVYNKAGETQVTCSWQGTSSGSAQGTLQVTVSAPSVSFDPPDGKLYVGSKDVIKCVLTGTQTPEGTFTLTAQPDDKLLLSLDNTHAQIKPPAGSDVYKKTGETQVTCRWQGTSDGPVEGTLKVTVL</sequence>
<organism evidence="1 2">
    <name type="scientific">Opisthorchis viverrini</name>
    <name type="common">Southeast Asian liver fluke</name>
    <dbReference type="NCBI Taxonomy" id="6198"/>
    <lineage>
        <taxon>Eukaryota</taxon>
        <taxon>Metazoa</taxon>
        <taxon>Spiralia</taxon>
        <taxon>Lophotrochozoa</taxon>
        <taxon>Platyhelminthes</taxon>
        <taxon>Trematoda</taxon>
        <taxon>Digenea</taxon>
        <taxon>Opisthorchiida</taxon>
        <taxon>Opisthorchiata</taxon>
        <taxon>Opisthorchiidae</taxon>
        <taxon>Opisthorchis</taxon>
    </lineage>
</organism>
<evidence type="ECO:0000313" key="2">
    <source>
        <dbReference type="Proteomes" id="UP000243686"/>
    </source>
</evidence>
<dbReference type="EMBL" id="KV895837">
    <property type="protein sequence ID" value="OON17132.1"/>
    <property type="molecule type" value="Genomic_DNA"/>
</dbReference>
<name>A0A1S8WRM8_OPIVI</name>
<proteinExistence type="predicted"/>
<feature type="non-terminal residue" evidence="1">
    <location>
        <position position="187"/>
    </location>
</feature>
<feature type="non-terminal residue" evidence="1">
    <location>
        <position position="1"/>
    </location>
</feature>
<reference evidence="1 2" key="1">
    <citation type="submission" date="2015-03" db="EMBL/GenBank/DDBJ databases">
        <title>Draft genome of the nematode, Opisthorchis viverrini.</title>
        <authorList>
            <person name="Mitreva M."/>
        </authorList>
    </citation>
    <scope>NUCLEOTIDE SEQUENCE [LARGE SCALE GENOMIC DNA]</scope>
    <source>
        <strain evidence="1">Khon Kaen</strain>
    </source>
</reference>
<accession>A0A1S8WRM8</accession>